<comment type="caution">
    <text evidence="1">The sequence shown here is derived from an EMBL/GenBank/DDBJ whole genome shotgun (WGS) entry which is preliminary data.</text>
</comment>
<evidence type="ECO:0000313" key="1">
    <source>
        <dbReference type="EMBL" id="CAG8519685.1"/>
    </source>
</evidence>
<dbReference type="Proteomes" id="UP000789375">
    <property type="component" value="Unassembled WGS sequence"/>
</dbReference>
<accession>A0A9N9A820</accession>
<sequence>MESQLLITYAEESVLPNLTVEKDSIKAALNDPFILMNIMQNRPLESIIIHIDEYQRYIDFIHHYKRGRPHLLHKGLAVRLHASKKVLGNTLLSRYALELQLFDVHFLHTEYTKVLVSTQTLIISQHT</sequence>
<protein>
    <submittedName>
        <fullName evidence="1">10393_t:CDS:1</fullName>
    </submittedName>
</protein>
<dbReference type="AlphaFoldDB" id="A0A9N9A820"/>
<dbReference type="EMBL" id="CAJVPP010000889">
    <property type="protein sequence ID" value="CAG8519685.1"/>
    <property type="molecule type" value="Genomic_DNA"/>
</dbReference>
<keyword evidence="2" id="KW-1185">Reference proteome</keyword>
<name>A0A9N9A820_FUNMO</name>
<organism evidence="1 2">
    <name type="scientific">Funneliformis mosseae</name>
    <name type="common">Endomycorrhizal fungus</name>
    <name type="synonym">Glomus mosseae</name>
    <dbReference type="NCBI Taxonomy" id="27381"/>
    <lineage>
        <taxon>Eukaryota</taxon>
        <taxon>Fungi</taxon>
        <taxon>Fungi incertae sedis</taxon>
        <taxon>Mucoromycota</taxon>
        <taxon>Glomeromycotina</taxon>
        <taxon>Glomeromycetes</taxon>
        <taxon>Glomerales</taxon>
        <taxon>Glomeraceae</taxon>
        <taxon>Funneliformis</taxon>
    </lineage>
</organism>
<gene>
    <name evidence="1" type="ORF">FMOSSE_LOCUS4966</name>
</gene>
<evidence type="ECO:0000313" key="2">
    <source>
        <dbReference type="Proteomes" id="UP000789375"/>
    </source>
</evidence>
<proteinExistence type="predicted"/>
<reference evidence="1" key="1">
    <citation type="submission" date="2021-06" db="EMBL/GenBank/DDBJ databases">
        <authorList>
            <person name="Kallberg Y."/>
            <person name="Tangrot J."/>
            <person name="Rosling A."/>
        </authorList>
    </citation>
    <scope>NUCLEOTIDE SEQUENCE</scope>
    <source>
        <strain evidence="1">87-6 pot B 2015</strain>
    </source>
</reference>